<accession>A0A9X1AFY8</accession>
<reference evidence="6" key="2">
    <citation type="submission" date="2021-03" db="EMBL/GenBank/DDBJ databases">
        <authorList>
            <person name="Artuso I."/>
            <person name="Turrini P."/>
            <person name="Pirolo M."/>
            <person name="Lugli G.A."/>
            <person name="Ventura M."/>
            <person name="Visca P."/>
        </authorList>
    </citation>
    <scope>NUCLEOTIDE SEQUENCE</scope>
    <source>
        <strain evidence="6">LMG 26462</strain>
    </source>
</reference>
<evidence type="ECO:0000256" key="4">
    <source>
        <dbReference type="ARBA" id="ARBA00023163"/>
    </source>
</evidence>
<evidence type="ECO:0000256" key="2">
    <source>
        <dbReference type="ARBA" id="ARBA00023015"/>
    </source>
</evidence>
<evidence type="ECO:0000256" key="3">
    <source>
        <dbReference type="ARBA" id="ARBA00023125"/>
    </source>
</evidence>
<dbReference type="Gene3D" id="3.40.190.290">
    <property type="match status" value="1"/>
</dbReference>
<name>A0A9X1AFY8_9HYPH</name>
<evidence type="ECO:0000259" key="5">
    <source>
        <dbReference type="PROSITE" id="PS50931"/>
    </source>
</evidence>
<dbReference type="InterPro" id="IPR005119">
    <property type="entry name" value="LysR_subst-bd"/>
</dbReference>
<dbReference type="InterPro" id="IPR036388">
    <property type="entry name" value="WH-like_DNA-bd_sf"/>
</dbReference>
<dbReference type="RefSeq" id="WP_214392878.1">
    <property type="nucleotide sequence ID" value="NZ_JAFLWW010000009.1"/>
</dbReference>
<dbReference type="AlphaFoldDB" id="A0A9X1AFY8"/>
<organism evidence="6 7">
    <name type="scientific">Aminobacter anthyllidis</name>
    <dbReference type="NCBI Taxonomy" id="1035067"/>
    <lineage>
        <taxon>Bacteria</taxon>
        <taxon>Pseudomonadati</taxon>
        <taxon>Pseudomonadota</taxon>
        <taxon>Alphaproteobacteria</taxon>
        <taxon>Hyphomicrobiales</taxon>
        <taxon>Phyllobacteriaceae</taxon>
        <taxon>Aminobacter</taxon>
    </lineage>
</organism>
<dbReference type="InterPro" id="IPR058163">
    <property type="entry name" value="LysR-type_TF_proteobact-type"/>
</dbReference>
<keyword evidence="3" id="KW-0238">DNA-binding</keyword>
<dbReference type="Pfam" id="PF00126">
    <property type="entry name" value="HTH_1"/>
    <property type="match status" value="1"/>
</dbReference>
<keyword evidence="4" id="KW-0804">Transcription</keyword>
<keyword evidence="7" id="KW-1185">Reference proteome</keyword>
<sequence>MDGLGALNVFMQVAETRSFVAAGRQLGISASAVGKAVARLEDRLGVRLFHRSTRSIALTAEGSLFLERCRRIAGEFEAAEEELSQARASPRGPLRVSLPVAGILFLPALADFMRVWPEVQLELDFTDRLVDVIEEGFDVVIRTGKAADSRLISRKLGAFRHLLVAAPAYLARAGVPETPEQLLAHACLHHRHPVTGKLEPWPLLRDGALLELDLPVAAIASTVEARIHLAEQGFGIACLPDYAVRHQLAAATLVPVLEPFLDNRGIMRALWPAGPYLAPKTRVFVDFMAERLFVA</sequence>
<dbReference type="SUPFAM" id="SSF53850">
    <property type="entry name" value="Periplasmic binding protein-like II"/>
    <property type="match status" value="1"/>
</dbReference>
<dbReference type="EMBL" id="JAFLWW010000009">
    <property type="protein sequence ID" value="MBT1159023.1"/>
    <property type="molecule type" value="Genomic_DNA"/>
</dbReference>
<dbReference type="InterPro" id="IPR000847">
    <property type="entry name" value="LysR_HTH_N"/>
</dbReference>
<gene>
    <name evidence="6" type="ORF">J1C56_25945</name>
</gene>
<keyword evidence="2" id="KW-0805">Transcription regulation</keyword>
<dbReference type="Pfam" id="PF03466">
    <property type="entry name" value="LysR_substrate"/>
    <property type="match status" value="1"/>
</dbReference>
<dbReference type="GO" id="GO:0006351">
    <property type="term" value="P:DNA-templated transcription"/>
    <property type="evidence" value="ECO:0007669"/>
    <property type="project" value="TreeGrafter"/>
</dbReference>
<dbReference type="SUPFAM" id="SSF46785">
    <property type="entry name" value="Winged helix' DNA-binding domain"/>
    <property type="match status" value="1"/>
</dbReference>
<dbReference type="GO" id="GO:0003700">
    <property type="term" value="F:DNA-binding transcription factor activity"/>
    <property type="evidence" value="ECO:0007669"/>
    <property type="project" value="InterPro"/>
</dbReference>
<comment type="caution">
    <text evidence="6">The sequence shown here is derived from an EMBL/GenBank/DDBJ whole genome shotgun (WGS) entry which is preliminary data.</text>
</comment>
<dbReference type="PANTHER" id="PTHR30537:SF72">
    <property type="entry name" value="LYSR FAMILY TRANSCRIPTIONAL REGULATOR"/>
    <property type="match status" value="1"/>
</dbReference>
<dbReference type="Gene3D" id="1.10.10.10">
    <property type="entry name" value="Winged helix-like DNA-binding domain superfamily/Winged helix DNA-binding domain"/>
    <property type="match status" value="1"/>
</dbReference>
<dbReference type="PROSITE" id="PS50931">
    <property type="entry name" value="HTH_LYSR"/>
    <property type="match status" value="1"/>
</dbReference>
<feature type="domain" description="HTH lysR-type" evidence="5">
    <location>
        <begin position="1"/>
        <end position="59"/>
    </location>
</feature>
<comment type="similarity">
    <text evidence="1">Belongs to the LysR transcriptional regulatory family.</text>
</comment>
<dbReference type="PANTHER" id="PTHR30537">
    <property type="entry name" value="HTH-TYPE TRANSCRIPTIONAL REGULATOR"/>
    <property type="match status" value="1"/>
</dbReference>
<dbReference type="InterPro" id="IPR036390">
    <property type="entry name" value="WH_DNA-bd_sf"/>
</dbReference>
<protein>
    <submittedName>
        <fullName evidence="6">LysR family transcriptional regulator</fullName>
    </submittedName>
</protein>
<evidence type="ECO:0000313" key="7">
    <source>
        <dbReference type="Proteomes" id="UP001138921"/>
    </source>
</evidence>
<proteinExistence type="inferred from homology"/>
<evidence type="ECO:0000256" key="1">
    <source>
        <dbReference type="ARBA" id="ARBA00009437"/>
    </source>
</evidence>
<reference evidence="6" key="1">
    <citation type="journal article" date="2021" name="Microorganisms">
        <title>Phylogenomic Reconstruction and Metabolic Potential of the Genus Aminobacter.</title>
        <authorList>
            <person name="Artuso I."/>
            <person name="Turrini P."/>
            <person name="Pirolo M."/>
            <person name="Lugli G.A."/>
            <person name="Ventura M."/>
            <person name="Visca P."/>
        </authorList>
    </citation>
    <scope>NUCLEOTIDE SEQUENCE</scope>
    <source>
        <strain evidence="6">LMG 26462</strain>
    </source>
</reference>
<evidence type="ECO:0000313" key="6">
    <source>
        <dbReference type="EMBL" id="MBT1159023.1"/>
    </source>
</evidence>
<dbReference type="GO" id="GO:0043565">
    <property type="term" value="F:sequence-specific DNA binding"/>
    <property type="evidence" value="ECO:0007669"/>
    <property type="project" value="TreeGrafter"/>
</dbReference>
<dbReference type="FunFam" id="1.10.10.10:FF:000001">
    <property type="entry name" value="LysR family transcriptional regulator"/>
    <property type="match status" value="1"/>
</dbReference>
<dbReference type="Proteomes" id="UP001138921">
    <property type="component" value="Unassembled WGS sequence"/>
</dbReference>
<dbReference type="CDD" id="cd08476">
    <property type="entry name" value="PBP2_CrgA_like_7"/>
    <property type="match status" value="1"/>
</dbReference>